<dbReference type="InterPro" id="IPR036259">
    <property type="entry name" value="MFS_trans_sf"/>
</dbReference>
<evidence type="ECO:0000256" key="6">
    <source>
        <dbReference type="ARBA" id="ARBA00022989"/>
    </source>
</evidence>
<feature type="transmembrane region" description="Helical" evidence="8">
    <location>
        <begin position="214"/>
        <end position="233"/>
    </location>
</feature>
<name>A0A7H1MKP0_9LACO</name>
<protein>
    <recommendedName>
        <fullName evidence="8">Bcr/CflA family efflux transporter</fullName>
    </recommendedName>
</protein>
<dbReference type="PROSITE" id="PS00216">
    <property type="entry name" value="SUGAR_TRANSPORT_1"/>
    <property type="match status" value="1"/>
</dbReference>
<evidence type="ECO:0000259" key="9">
    <source>
        <dbReference type="PROSITE" id="PS50850"/>
    </source>
</evidence>
<dbReference type="PANTHER" id="PTHR23502">
    <property type="entry name" value="MAJOR FACILITATOR SUPERFAMILY"/>
    <property type="match status" value="1"/>
</dbReference>
<feature type="transmembrane region" description="Helical" evidence="8">
    <location>
        <begin position="144"/>
        <end position="161"/>
    </location>
</feature>
<feature type="transmembrane region" description="Helical" evidence="8">
    <location>
        <begin position="76"/>
        <end position="93"/>
    </location>
</feature>
<comment type="similarity">
    <text evidence="2 8">Belongs to the major facilitator superfamily. Bcr/CmlA family.</text>
</comment>
<feature type="transmembrane region" description="Helical" evidence="8">
    <location>
        <begin position="245"/>
        <end position="272"/>
    </location>
</feature>
<feature type="transmembrane region" description="Helical" evidence="8">
    <location>
        <begin position="306"/>
        <end position="331"/>
    </location>
</feature>
<evidence type="ECO:0000256" key="3">
    <source>
        <dbReference type="ARBA" id="ARBA00022448"/>
    </source>
</evidence>
<keyword evidence="3 8" id="KW-0813">Transport</keyword>
<keyword evidence="6 8" id="KW-1133">Transmembrane helix</keyword>
<dbReference type="OMA" id="AWPMVGS"/>
<sequence length="394" mass="42592">MHGLDRLNKFQIILLGVLSAFAVFSMDFYLPGLPALQKDLHTTASLAQMTITTSLVGLGVGQLFIGPWSDRIGRRVPLLVGTLVFGITSLLMIDINNIWFMIVLRFFQGLSGSVGIVLSLAIITDCFDGKELTKNIAINQAINGVFPVLAPIIGGLVVMAADWQMTFVIMAVMGFCLWIGVKWGLPETRKPKENISQVGGNTVNYKELIHDKNFTLYLLIQALMMASLFAYIAGSSFVLENIFQLSIPMFGVVYAINGIGITIATSFAGFFARKYGEHLILGGFIIYGIFGGLLLAGSLFFANDLWLILIAFFIITSAIGGVQGMATALAMRGKQAQAGSASALLGMARYAIGGLMSPLVGVFGTDSYVALAILICLVQWGAFILYLRVPRLKM</sequence>
<feature type="transmembrane region" description="Helical" evidence="8">
    <location>
        <begin position="99"/>
        <end position="123"/>
    </location>
</feature>
<dbReference type="NCBIfam" id="TIGR00710">
    <property type="entry name" value="efflux_Bcr_CflA"/>
    <property type="match status" value="1"/>
</dbReference>
<dbReference type="PROSITE" id="PS50850">
    <property type="entry name" value="MFS"/>
    <property type="match status" value="1"/>
</dbReference>
<dbReference type="GO" id="GO:0042910">
    <property type="term" value="F:xenobiotic transmembrane transporter activity"/>
    <property type="evidence" value="ECO:0007669"/>
    <property type="project" value="InterPro"/>
</dbReference>
<dbReference type="Proteomes" id="UP000516446">
    <property type="component" value="Chromosome"/>
</dbReference>
<feature type="transmembrane region" description="Helical" evidence="8">
    <location>
        <begin position="167"/>
        <end position="185"/>
    </location>
</feature>
<dbReference type="AlphaFoldDB" id="A0A7H1MKP0"/>
<accession>A0A7H1MKP0</accession>
<reference evidence="10 11" key="1">
    <citation type="submission" date="2019-08" db="EMBL/GenBank/DDBJ databases">
        <authorList>
            <person name="Chang H.C."/>
            <person name="Mun S.Y."/>
        </authorList>
    </citation>
    <scope>NUCLEOTIDE SEQUENCE [LARGE SCALE GENOMIC DNA]</scope>
    <source>
        <strain evidence="10 11">SK</strain>
    </source>
</reference>
<feature type="transmembrane region" description="Helical" evidence="8">
    <location>
        <begin position="12"/>
        <end position="30"/>
    </location>
</feature>
<evidence type="ECO:0000256" key="2">
    <source>
        <dbReference type="ARBA" id="ARBA00006236"/>
    </source>
</evidence>
<dbReference type="CDD" id="cd17320">
    <property type="entry name" value="MFS_MdfA_MDR_like"/>
    <property type="match status" value="1"/>
</dbReference>
<evidence type="ECO:0000313" key="11">
    <source>
        <dbReference type="Proteomes" id="UP000516446"/>
    </source>
</evidence>
<keyword evidence="11" id="KW-1185">Reference proteome</keyword>
<comment type="subcellular location">
    <subcellularLocation>
        <location evidence="1 8">Cell membrane</location>
        <topology evidence="1 8">Multi-pass membrane protein</topology>
    </subcellularLocation>
</comment>
<evidence type="ECO:0000256" key="1">
    <source>
        <dbReference type="ARBA" id="ARBA00004651"/>
    </source>
</evidence>
<keyword evidence="5 8" id="KW-0812">Transmembrane</keyword>
<evidence type="ECO:0000256" key="4">
    <source>
        <dbReference type="ARBA" id="ARBA00022475"/>
    </source>
</evidence>
<gene>
    <name evidence="10" type="ORF">FY536_01485</name>
</gene>
<dbReference type="GO" id="GO:0005886">
    <property type="term" value="C:plasma membrane"/>
    <property type="evidence" value="ECO:0007669"/>
    <property type="project" value="UniProtKB-SubCell"/>
</dbReference>
<dbReference type="PANTHER" id="PTHR23502:SF132">
    <property type="entry name" value="POLYAMINE TRANSPORTER 2-RELATED"/>
    <property type="match status" value="1"/>
</dbReference>
<evidence type="ECO:0000256" key="5">
    <source>
        <dbReference type="ARBA" id="ARBA00022692"/>
    </source>
</evidence>
<dbReference type="Pfam" id="PF07690">
    <property type="entry name" value="MFS_1"/>
    <property type="match status" value="1"/>
</dbReference>
<feature type="domain" description="Major facilitator superfamily (MFS) profile" evidence="9">
    <location>
        <begin position="8"/>
        <end position="393"/>
    </location>
</feature>
<dbReference type="InterPro" id="IPR020846">
    <property type="entry name" value="MFS_dom"/>
</dbReference>
<organism evidence="10 11">
    <name type="scientific">Weissella koreensis</name>
    <dbReference type="NCBI Taxonomy" id="165096"/>
    <lineage>
        <taxon>Bacteria</taxon>
        <taxon>Bacillati</taxon>
        <taxon>Bacillota</taxon>
        <taxon>Bacilli</taxon>
        <taxon>Lactobacillales</taxon>
        <taxon>Lactobacillaceae</taxon>
        <taxon>Weissella</taxon>
    </lineage>
</organism>
<keyword evidence="4 8" id="KW-1003">Cell membrane</keyword>
<feature type="transmembrane region" description="Helical" evidence="8">
    <location>
        <begin position="369"/>
        <end position="389"/>
    </location>
</feature>
<dbReference type="InterPro" id="IPR011701">
    <property type="entry name" value="MFS"/>
</dbReference>
<dbReference type="InterPro" id="IPR004812">
    <property type="entry name" value="Efflux_drug-R_Bcr/CmlA"/>
</dbReference>
<dbReference type="RefSeq" id="WP_006845746.1">
    <property type="nucleotide sequence ID" value="NZ_CP026847.1"/>
</dbReference>
<feature type="transmembrane region" description="Helical" evidence="8">
    <location>
        <begin position="279"/>
        <end position="300"/>
    </location>
</feature>
<dbReference type="GO" id="GO:1990961">
    <property type="term" value="P:xenobiotic detoxification by transmembrane export across the plasma membrane"/>
    <property type="evidence" value="ECO:0007669"/>
    <property type="project" value="InterPro"/>
</dbReference>
<dbReference type="InterPro" id="IPR005829">
    <property type="entry name" value="Sugar_transporter_CS"/>
</dbReference>
<evidence type="ECO:0000313" key="10">
    <source>
        <dbReference type="EMBL" id="QNT64026.1"/>
    </source>
</evidence>
<proteinExistence type="inferred from homology"/>
<evidence type="ECO:0000256" key="7">
    <source>
        <dbReference type="ARBA" id="ARBA00023136"/>
    </source>
</evidence>
<keyword evidence="7 8" id="KW-0472">Membrane</keyword>
<dbReference type="Gene3D" id="1.20.1720.10">
    <property type="entry name" value="Multidrug resistance protein D"/>
    <property type="match status" value="1"/>
</dbReference>
<feature type="transmembrane region" description="Helical" evidence="8">
    <location>
        <begin position="42"/>
        <end position="64"/>
    </location>
</feature>
<feature type="transmembrane region" description="Helical" evidence="8">
    <location>
        <begin position="343"/>
        <end position="363"/>
    </location>
</feature>
<evidence type="ECO:0000256" key="8">
    <source>
        <dbReference type="RuleBase" id="RU365088"/>
    </source>
</evidence>
<dbReference type="EMBL" id="CP043431">
    <property type="protein sequence ID" value="QNT64026.1"/>
    <property type="molecule type" value="Genomic_DNA"/>
</dbReference>
<dbReference type="SUPFAM" id="SSF103473">
    <property type="entry name" value="MFS general substrate transporter"/>
    <property type="match status" value="1"/>
</dbReference>